<organism evidence="2 3">
    <name type="scientific">Streptomyces montanus</name>
    <dbReference type="NCBI Taxonomy" id="2580423"/>
    <lineage>
        <taxon>Bacteria</taxon>
        <taxon>Bacillati</taxon>
        <taxon>Actinomycetota</taxon>
        <taxon>Actinomycetes</taxon>
        <taxon>Kitasatosporales</taxon>
        <taxon>Streptomycetaceae</taxon>
        <taxon>Streptomyces</taxon>
    </lineage>
</organism>
<dbReference type="PANTHER" id="PTHR36507:SF1">
    <property type="entry name" value="BLL1555 PROTEIN"/>
    <property type="match status" value="1"/>
</dbReference>
<dbReference type="RefSeq" id="WP_138047442.1">
    <property type="nucleotide sequence ID" value="NZ_VBZC01000028.1"/>
</dbReference>
<keyword evidence="3" id="KW-1185">Reference proteome</keyword>
<dbReference type="CDD" id="cd13921">
    <property type="entry name" value="Amicyanin"/>
    <property type="match status" value="1"/>
</dbReference>
<dbReference type="SUPFAM" id="SSF49503">
    <property type="entry name" value="Cupredoxins"/>
    <property type="match status" value="1"/>
</dbReference>
<dbReference type="InterPro" id="IPR052721">
    <property type="entry name" value="ET_Amicyanin"/>
</dbReference>
<comment type="caution">
    <text evidence="2">The sequence shown here is derived from an EMBL/GenBank/DDBJ whole genome shotgun (WGS) entry which is preliminary data.</text>
</comment>
<dbReference type="PROSITE" id="PS51257">
    <property type="entry name" value="PROKAR_LIPOPROTEIN"/>
    <property type="match status" value="1"/>
</dbReference>
<dbReference type="Pfam" id="PF13473">
    <property type="entry name" value="Cupredoxin_1"/>
    <property type="match status" value="1"/>
</dbReference>
<dbReference type="InterPro" id="IPR035668">
    <property type="entry name" value="Amicyanin"/>
</dbReference>
<proteinExistence type="predicted"/>
<dbReference type="AlphaFoldDB" id="A0A5R9FND9"/>
<dbReference type="InterPro" id="IPR008972">
    <property type="entry name" value="Cupredoxin"/>
</dbReference>
<evidence type="ECO:0000313" key="3">
    <source>
        <dbReference type="Proteomes" id="UP000305906"/>
    </source>
</evidence>
<feature type="domain" description="EfeO-type cupredoxin-like" evidence="1">
    <location>
        <begin position="41"/>
        <end position="126"/>
    </location>
</feature>
<dbReference type="Gene3D" id="2.60.40.420">
    <property type="entry name" value="Cupredoxins - blue copper proteins"/>
    <property type="match status" value="1"/>
</dbReference>
<dbReference type="InterPro" id="IPR028096">
    <property type="entry name" value="EfeO_Cupredoxin"/>
</dbReference>
<dbReference type="Proteomes" id="UP000305906">
    <property type="component" value="Unassembled WGS sequence"/>
</dbReference>
<name>A0A5R9FND9_9ACTN</name>
<accession>A0A5R9FND9</accession>
<protein>
    <submittedName>
        <fullName evidence="2">Metal-binding protein</fullName>
    </submittedName>
</protein>
<sequence>MQQPGRARLGGACTLLALVGCSNGGNGNGPDTTSTPPAATSAGPAAARIVIENFAFTPANLRVRPGTKITVFNRDSVPHTVTAGDKAFDTGNIAGDATATFTAPSASGSYAYICTIHPNMKGTLTVS</sequence>
<evidence type="ECO:0000259" key="1">
    <source>
        <dbReference type="Pfam" id="PF13473"/>
    </source>
</evidence>
<gene>
    <name evidence="2" type="ORF">FE633_25080</name>
</gene>
<reference evidence="2 3" key="1">
    <citation type="submission" date="2019-05" db="EMBL/GenBank/DDBJ databases">
        <title>Streptomyces sp. NEAU-C151, a novel actinomycete isolated from soil.</title>
        <authorList>
            <person name="Han L."/>
            <person name="Jiang H."/>
        </authorList>
    </citation>
    <scope>NUCLEOTIDE SEQUENCE [LARGE SCALE GENOMIC DNA]</scope>
    <source>
        <strain evidence="2 3">NEAU-C151</strain>
    </source>
</reference>
<evidence type="ECO:0000313" key="2">
    <source>
        <dbReference type="EMBL" id="TLS43636.1"/>
    </source>
</evidence>
<dbReference type="EMBL" id="VBZC01000028">
    <property type="protein sequence ID" value="TLS43636.1"/>
    <property type="molecule type" value="Genomic_DNA"/>
</dbReference>
<dbReference type="PANTHER" id="PTHR36507">
    <property type="entry name" value="BLL1555 PROTEIN"/>
    <property type="match status" value="1"/>
</dbReference>